<dbReference type="PANTHER" id="PTHR42982:SF1">
    <property type="entry name" value="SEC-INDEPENDENT PROTEIN TRANSLOCASE PROTEIN TATA"/>
    <property type="match status" value="1"/>
</dbReference>
<keyword evidence="11" id="KW-1185">Reference proteome</keyword>
<dbReference type="HAMAP" id="MF_00236">
    <property type="entry name" value="TatA_E"/>
    <property type="match status" value="1"/>
</dbReference>
<comment type="similarity">
    <text evidence="9">Belongs to the TatA/E family.</text>
</comment>
<dbReference type="GO" id="GO:0008320">
    <property type="term" value="F:protein transmembrane transporter activity"/>
    <property type="evidence" value="ECO:0007669"/>
    <property type="project" value="UniProtKB-UniRule"/>
</dbReference>
<dbReference type="NCBIfam" id="TIGR01411">
    <property type="entry name" value="tatAE"/>
    <property type="match status" value="1"/>
</dbReference>
<protein>
    <recommendedName>
        <fullName evidence="9">Sec-independent protein translocase protein TatA</fullName>
    </recommendedName>
</protein>
<dbReference type="EMBL" id="JADEWL010000183">
    <property type="protein sequence ID" value="MBE9216606.1"/>
    <property type="molecule type" value="Genomic_DNA"/>
</dbReference>
<dbReference type="GO" id="GO:0043953">
    <property type="term" value="P:protein transport by the Tat complex"/>
    <property type="evidence" value="ECO:0007669"/>
    <property type="project" value="UniProtKB-UniRule"/>
</dbReference>
<keyword evidence="5 9" id="KW-0653">Protein transport</keyword>
<dbReference type="NCBIfam" id="NF011430">
    <property type="entry name" value="PRK14861.1"/>
    <property type="match status" value="1"/>
</dbReference>
<keyword evidence="8 9" id="KW-0472">Membrane</keyword>
<comment type="function">
    <text evidence="9">Part of the twin-arginine translocation (Tat) system that transports large folded proteins containing a characteristic twin-arginine motif in their signal peptide across membranes. TatA could form the protein-conducting channel of the Tat system.</text>
</comment>
<evidence type="ECO:0000313" key="10">
    <source>
        <dbReference type="EMBL" id="MBE9216606.1"/>
    </source>
</evidence>
<comment type="subunit">
    <text evidence="9">Forms a complex with TatC.</text>
</comment>
<keyword evidence="2 9" id="KW-0813">Transport</keyword>
<dbReference type="InterPro" id="IPR003369">
    <property type="entry name" value="TatA/B/E"/>
</dbReference>
<dbReference type="NCBIfam" id="NF011429">
    <property type="entry name" value="PRK14857.1"/>
    <property type="match status" value="1"/>
</dbReference>
<reference evidence="10" key="1">
    <citation type="submission" date="2020-10" db="EMBL/GenBank/DDBJ databases">
        <authorList>
            <person name="Castelo-Branco R."/>
            <person name="Eusebio N."/>
            <person name="Adriana R."/>
            <person name="Vieira A."/>
            <person name="Brugerolle De Fraissinette N."/>
            <person name="Rezende De Castro R."/>
            <person name="Schneider M.P."/>
            <person name="Vasconcelos V."/>
            <person name="Leao P.N."/>
        </authorList>
    </citation>
    <scope>NUCLEOTIDE SEQUENCE</scope>
    <source>
        <strain evidence="10">LEGE 06105</strain>
    </source>
</reference>
<keyword evidence="3 9" id="KW-1003">Cell membrane</keyword>
<evidence type="ECO:0000256" key="9">
    <source>
        <dbReference type="HAMAP-Rule" id="MF_00236"/>
    </source>
</evidence>
<evidence type="ECO:0000256" key="5">
    <source>
        <dbReference type="ARBA" id="ARBA00022927"/>
    </source>
</evidence>
<evidence type="ECO:0000256" key="4">
    <source>
        <dbReference type="ARBA" id="ARBA00022692"/>
    </source>
</evidence>
<organism evidence="10 11">
    <name type="scientific">Plectonema cf. radiosum LEGE 06105</name>
    <dbReference type="NCBI Taxonomy" id="945769"/>
    <lineage>
        <taxon>Bacteria</taxon>
        <taxon>Bacillati</taxon>
        <taxon>Cyanobacteriota</taxon>
        <taxon>Cyanophyceae</taxon>
        <taxon>Oscillatoriophycideae</taxon>
        <taxon>Oscillatoriales</taxon>
        <taxon>Microcoleaceae</taxon>
        <taxon>Plectonema</taxon>
    </lineage>
</organism>
<keyword evidence="4 9" id="KW-0812">Transmembrane</keyword>
<accession>A0A8J7F502</accession>
<dbReference type="Pfam" id="PF02416">
    <property type="entry name" value="TatA_B_E"/>
    <property type="match status" value="1"/>
</dbReference>
<dbReference type="AlphaFoldDB" id="A0A8J7F502"/>
<evidence type="ECO:0000256" key="8">
    <source>
        <dbReference type="ARBA" id="ARBA00023136"/>
    </source>
</evidence>
<proteinExistence type="inferred from homology"/>
<gene>
    <name evidence="9" type="primary">tatA</name>
    <name evidence="10" type="ORF">IQ247_28775</name>
</gene>
<dbReference type="InterPro" id="IPR006312">
    <property type="entry name" value="TatA/E"/>
</dbReference>
<evidence type="ECO:0000256" key="2">
    <source>
        <dbReference type="ARBA" id="ARBA00022448"/>
    </source>
</evidence>
<dbReference type="Proteomes" id="UP000620559">
    <property type="component" value="Unassembled WGS sequence"/>
</dbReference>
<evidence type="ECO:0000256" key="6">
    <source>
        <dbReference type="ARBA" id="ARBA00022989"/>
    </source>
</evidence>
<dbReference type="GO" id="GO:0033281">
    <property type="term" value="C:TAT protein transport complex"/>
    <property type="evidence" value="ECO:0007669"/>
    <property type="project" value="UniProtKB-UniRule"/>
</dbReference>
<dbReference type="PANTHER" id="PTHR42982">
    <property type="entry name" value="SEC-INDEPENDENT PROTEIN TRANSLOCASE PROTEIN TATA"/>
    <property type="match status" value="1"/>
</dbReference>
<comment type="subcellular location">
    <subcellularLocation>
        <location evidence="1 9">Cell membrane</location>
        <topology evidence="1 9">Single-pass membrane protein</topology>
    </subcellularLocation>
</comment>
<dbReference type="RefSeq" id="WP_193925262.1">
    <property type="nucleotide sequence ID" value="NZ_JADEWL010000183.1"/>
</dbReference>
<name>A0A8J7F502_9CYAN</name>
<evidence type="ECO:0000256" key="1">
    <source>
        <dbReference type="ARBA" id="ARBA00004162"/>
    </source>
</evidence>
<comment type="caution">
    <text evidence="10">The sequence shown here is derived from an EMBL/GenBank/DDBJ whole genome shotgun (WGS) entry which is preliminary data.</text>
</comment>
<evidence type="ECO:0000256" key="3">
    <source>
        <dbReference type="ARBA" id="ARBA00022475"/>
    </source>
</evidence>
<sequence>MFGLGFPELAVIVVVAILIFGPKKIPELGSALGKTLRGFKEELKDNHDETNKEEDQEQV</sequence>
<keyword evidence="6 9" id="KW-1133">Transmembrane helix</keyword>
<evidence type="ECO:0000256" key="7">
    <source>
        <dbReference type="ARBA" id="ARBA00023010"/>
    </source>
</evidence>
<keyword evidence="7 9" id="KW-0811">Translocation</keyword>
<evidence type="ECO:0000313" key="11">
    <source>
        <dbReference type="Proteomes" id="UP000620559"/>
    </source>
</evidence>
<dbReference type="Gene3D" id="1.20.5.3310">
    <property type="match status" value="1"/>
</dbReference>
<dbReference type="PRINTS" id="PR01506">
    <property type="entry name" value="TATBPROTEIN"/>
</dbReference>